<feature type="domain" description="External alternative NADH-ubiquinone oxidoreductase-like C-terminal" evidence="11">
    <location>
        <begin position="349"/>
        <end position="406"/>
    </location>
</feature>
<evidence type="ECO:0000256" key="3">
    <source>
        <dbReference type="ARBA" id="ARBA00022630"/>
    </source>
</evidence>
<keyword evidence="6" id="KW-0560">Oxidoreductase</keyword>
<dbReference type="PRINTS" id="PR00411">
    <property type="entry name" value="PNDRDTASEI"/>
</dbReference>
<reference evidence="12 13" key="1">
    <citation type="submission" date="2019-03" db="EMBL/GenBank/DDBJ databases">
        <title>Dyadobacter AR-3-6 sp. nov., isolated from arctic soil.</title>
        <authorList>
            <person name="Chaudhary D.K."/>
        </authorList>
    </citation>
    <scope>NUCLEOTIDE SEQUENCE [LARGE SCALE GENOMIC DNA]</scope>
    <source>
        <strain evidence="12 13">AR-3-6</strain>
    </source>
</reference>
<keyword evidence="3" id="KW-0285">Flavoprotein</keyword>
<organism evidence="12 13">
    <name type="scientific">Dyadobacter psychrotolerans</name>
    <dbReference type="NCBI Taxonomy" id="2541721"/>
    <lineage>
        <taxon>Bacteria</taxon>
        <taxon>Pseudomonadati</taxon>
        <taxon>Bacteroidota</taxon>
        <taxon>Cytophagia</taxon>
        <taxon>Cytophagales</taxon>
        <taxon>Spirosomataceae</taxon>
        <taxon>Dyadobacter</taxon>
    </lineage>
</organism>
<feature type="domain" description="FAD/NAD(P)-binding" evidence="10">
    <location>
        <begin position="3"/>
        <end position="325"/>
    </location>
</feature>
<evidence type="ECO:0000256" key="6">
    <source>
        <dbReference type="ARBA" id="ARBA00023002"/>
    </source>
</evidence>
<evidence type="ECO:0000256" key="5">
    <source>
        <dbReference type="ARBA" id="ARBA00022946"/>
    </source>
</evidence>
<dbReference type="InterPro" id="IPR023753">
    <property type="entry name" value="FAD/NAD-binding_dom"/>
</dbReference>
<comment type="similarity">
    <text evidence="1">Belongs to the NADH dehydrogenase family.</text>
</comment>
<evidence type="ECO:0000256" key="4">
    <source>
        <dbReference type="ARBA" id="ARBA00022827"/>
    </source>
</evidence>
<dbReference type="Pfam" id="PF22366">
    <property type="entry name" value="NDH2_C"/>
    <property type="match status" value="1"/>
</dbReference>
<dbReference type="InterPro" id="IPR054585">
    <property type="entry name" value="NDH2-like_C"/>
</dbReference>
<keyword evidence="9" id="KW-0472">Membrane</keyword>
<dbReference type="Proteomes" id="UP000294850">
    <property type="component" value="Unassembled WGS sequence"/>
</dbReference>
<evidence type="ECO:0000313" key="12">
    <source>
        <dbReference type="EMBL" id="TDE10760.1"/>
    </source>
</evidence>
<dbReference type="Pfam" id="PF07992">
    <property type="entry name" value="Pyr_redox_2"/>
    <property type="match status" value="1"/>
</dbReference>
<dbReference type="OrthoDB" id="9781621at2"/>
<evidence type="ECO:0000256" key="8">
    <source>
        <dbReference type="ARBA" id="ARBA00047599"/>
    </source>
</evidence>
<dbReference type="Gene3D" id="3.50.50.100">
    <property type="match status" value="1"/>
</dbReference>
<evidence type="ECO:0000259" key="11">
    <source>
        <dbReference type="Pfam" id="PF22366"/>
    </source>
</evidence>
<keyword evidence="9" id="KW-1133">Transmembrane helix</keyword>
<gene>
    <name evidence="12" type="ORF">E0F88_27180</name>
</gene>
<name>A0A4R5DFM2_9BACT</name>
<evidence type="ECO:0000256" key="9">
    <source>
        <dbReference type="SAM" id="Phobius"/>
    </source>
</evidence>
<comment type="catalytic activity">
    <reaction evidence="8">
        <text>a quinone + NADH + H(+) = a quinol + NAD(+)</text>
        <dbReference type="Rhea" id="RHEA:46160"/>
        <dbReference type="ChEBI" id="CHEBI:15378"/>
        <dbReference type="ChEBI" id="CHEBI:24646"/>
        <dbReference type="ChEBI" id="CHEBI:57540"/>
        <dbReference type="ChEBI" id="CHEBI:57945"/>
        <dbReference type="ChEBI" id="CHEBI:132124"/>
        <dbReference type="EC" id="1.6.5.9"/>
    </reaction>
</comment>
<dbReference type="GO" id="GO:0050136">
    <property type="term" value="F:NADH dehydrogenase (quinone) (non-electrogenic) activity"/>
    <property type="evidence" value="ECO:0007669"/>
    <property type="project" value="UniProtKB-EC"/>
</dbReference>
<dbReference type="InterPro" id="IPR036188">
    <property type="entry name" value="FAD/NAD-bd_sf"/>
</dbReference>
<evidence type="ECO:0000256" key="7">
    <source>
        <dbReference type="ARBA" id="ARBA00023027"/>
    </source>
</evidence>
<accession>A0A4R5DFM2</accession>
<dbReference type="PANTHER" id="PTHR43706">
    <property type="entry name" value="NADH DEHYDROGENASE"/>
    <property type="match status" value="1"/>
</dbReference>
<keyword evidence="9" id="KW-0812">Transmembrane</keyword>
<sequence length="422" mass="47494">MKQIVIIGGGFAGINLAKSMAGKTGFHVMLVDRNNYNFFPPLLYQVATAFLEPSNISYPFRKLFQKMDNISFRTGELLEVIASKNKVVLSTGELYYDYLVLATGAETNYFGMENVRKNALPMKTINDALELRNHFLQTLEQATYATDKQQRKKLMTVVVAGGGPTGVEISGMLAEMKQNIIPKDYPELSCHGYESHIFLVDGGQHLLAPMSEESQQDTWSALNDMGVEIMLAKQVKDYKNDIVEFVDGDSIETKTLVWAAGVSASVFEGIPKQSYGRGKRLMVDECNKVQGMEHVYAIGDTCIQTSDPHYPAGHPQLAQVAIQQGINLAKNFSCMLMNEKPNPFQYYDKGTMAVIGTNKAVVDLPKPKMHFQGSFAWLIWVFVHLMFLITNQNRFRTLYNWAGTYFTKDQSLRMIIRPIKNQ</sequence>
<keyword evidence="13" id="KW-1185">Reference proteome</keyword>
<dbReference type="PRINTS" id="PR00368">
    <property type="entry name" value="FADPNR"/>
</dbReference>
<dbReference type="AlphaFoldDB" id="A0A4R5DFM2"/>
<dbReference type="PANTHER" id="PTHR43706:SF47">
    <property type="entry name" value="EXTERNAL NADH-UBIQUINONE OXIDOREDUCTASE 1, MITOCHONDRIAL-RELATED"/>
    <property type="match status" value="1"/>
</dbReference>
<evidence type="ECO:0000313" key="13">
    <source>
        <dbReference type="Proteomes" id="UP000294850"/>
    </source>
</evidence>
<evidence type="ECO:0000256" key="2">
    <source>
        <dbReference type="ARBA" id="ARBA00012637"/>
    </source>
</evidence>
<keyword evidence="5" id="KW-0809">Transit peptide</keyword>
<dbReference type="EMBL" id="SMFL01000014">
    <property type="protein sequence ID" value="TDE10760.1"/>
    <property type="molecule type" value="Genomic_DNA"/>
</dbReference>
<dbReference type="SUPFAM" id="SSF51905">
    <property type="entry name" value="FAD/NAD(P)-binding domain"/>
    <property type="match status" value="2"/>
</dbReference>
<proteinExistence type="inferred from homology"/>
<keyword evidence="7" id="KW-0520">NAD</keyword>
<dbReference type="InterPro" id="IPR045024">
    <property type="entry name" value="NDH-2"/>
</dbReference>
<comment type="caution">
    <text evidence="12">The sequence shown here is derived from an EMBL/GenBank/DDBJ whole genome shotgun (WGS) entry which is preliminary data.</text>
</comment>
<protein>
    <recommendedName>
        <fullName evidence="2">NADH:ubiquinone reductase (non-electrogenic)</fullName>
        <ecNumber evidence="2">1.6.5.9</ecNumber>
    </recommendedName>
</protein>
<dbReference type="RefSeq" id="WP_131961465.1">
    <property type="nucleotide sequence ID" value="NZ_SMFL01000014.1"/>
</dbReference>
<evidence type="ECO:0000256" key="1">
    <source>
        <dbReference type="ARBA" id="ARBA00005272"/>
    </source>
</evidence>
<dbReference type="EC" id="1.6.5.9" evidence="2"/>
<evidence type="ECO:0000259" key="10">
    <source>
        <dbReference type="Pfam" id="PF07992"/>
    </source>
</evidence>
<feature type="transmembrane region" description="Helical" evidence="9">
    <location>
        <begin position="369"/>
        <end position="389"/>
    </location>
</feature>
<keyword evidence="4" id="KW-0274">FAD</keyword>